<evidence type="ECO:0000256" key="3">
    <source>
        <dbReference type="ARBA" id="ARBA00022679"/>
    </source>
</evidence>
<proteinExistence type="predicted"/>
<accession>A0AAN5D0X9</accession>
<evidence type="ECO:0000256" key="7">
    <source>
        <dbReference type="ARBA" id="ARBA00047899"/>
    </source>
</evidence>
<feature type="region of interest" description="Disordered" evidence="9">
    <location>
        <begin position="151"/>
        <end position="275"/>
    </location>
</feature>
<feature type="compositionally biased region" description="Acidic residues" evidence="9">
    <location>
        <begin position="78"/>
        <end position="117"/>
    </location>
</feature>
<feature type="compositionally biased region" description="Basic and acidic residues" evidence="9">
    <location>
        <begin position="228"/>
        <end position="246"/>
    </location>
</feature>
<dbReference type="Pfam" id="PF01163">
    <property type="entry name" value="RIO1"/>
    <property type="match status" value="1"/>
</dbReference>
<dbReference type="PANTHER" id="PTHR45852:SF1">
    <property type="entry name" value="SERINE_THREONINE-PROTEIN KINASE RIO2"/>
    <property type="match status" value="1"/>
</dbReference>
<evidence type="ECO:0000256" key="4">
    <source>
        <dbReference type="ARBA" id="ARBA00022741"/>
    </source>
</evidence>
<dbReference type="GO" id="GO:0005634">
    <property type="term" value="C:nucleus"/>
    <property type="evidence" value="ECO:0007669"/>
    <property type="project" value="TreeGrafter"/>
</dbReference>
<dbReference type="AlphaFoldDB" id="A0AAN5D0X9"/>
<keyword evidence="5" id="KW-0418">Kinase</keyword>
<feature type="region of interest" description="Disordered" evidence="9">
    <location>
        <begin position="63"/>
        <end position="127"/>
    </location>
</feature>
<dbReference type="InterPro" id="IPR018934">
    <property type="entry name" value="RIO_dom"/>
</dbReference>
<protein>
    <recommendedName>
        <fullName evidence="1">non-specific serine/threonine protein kinase</fullName>
        <ecNumber evidence="1">2.7.11.1</ecNumber>
    </recommendedName>
</protein>
<evidence type="ECO:0000256" key="8">
    <source>
        <dbReference type="ARBA" id="ARBA00048679"/>
    </source>
</evidence>
<dbReference type="EMBL" id="BTRK01000005">
    <property type="protein sequence ID" value="GMR53815.1"/>
    <property type="molecule type" value="Genomic_DNA"/>
</dbReference>
<dbReference type="GO" id="GO:0005524">
    <property type="term" value="F:ATP binding"/>
    <property type="evidence" value="ECO:0007669"/>
    <property type="project" value="UniProtKB-KW"/>
</dbReference>
<gene>
    <name evidence="11" type="ORF">PMAYCL1PPCAC_24010</name>
</gene>
<name>A0AAN5D0X9_9BILA</name>
<evidence type="ECO:0000259" key="10">
    <source>
        <dbReference type="Pfam" id="PF01163"/>
    </source>
</evidence>
<feature type="compositionally biased region" description="Basic and acidic residues" evidence="9">
    <location>
        <begin position="151"/>
        <end position="160"/>
    </location>
</feature>
<evidence type="ECO:0000256" key="5">
    <source>
        <dbReference type="ARBA" id="ARBA00022777"/>
    </source>
</evidence>
<feature type="compositionally biased region" description="Basic and acidic residues" evidence="9">
    <location>
        <begin position="118"/>
        <end position="127"/>
    </location>
</feature>
<feature type="domain" description="RIO-type" evidence="10">
    <location>
        <begin position="1"/>
        <end position="30"/>
    </location>
</feature>
<keyword evidence="12" id="KW-1185">Reference proteome</keyword>
<evidence type="ECO:0000256" key="6">
    <source>
        <dbReference type="ARBA" id="ARBA00022840"/>
    </source>
</evidence>
<dbReference type="EC" id="2.7.11.1" evidence="1"/>
<sequence length="275" mass="32077">MVSTDHPNAEYYFNRDVECIRTFFRRKFGFESEAFPSLSEVERRHTLDVELAASGFTKTMQKDLNKAYDEGDFNAHESDEEEDEEEEEEEEEESDIETIKEEEEKEDEEDKDYQELDDEKKVGEKTKKRLETCSRFEAWLVEASKQMEEVVKEEGEEHVHILPHPNQTLPSVIERDWKSDEEEREPSQVGDGNGEEEKKDKKQSMKKRSNHTLGTRSVMSVGSTIAPEEVKRRVAIELRQNKEKGKLRAKGKQSAVSRGRKSNRETIGEYAGWDF</sequence>
<dbReference type="GO" id="GO:0030490">
    <property type="term" value="P:maturation of SSU-rRNA"/>
    <property type="evidence" value="ECO:0007669"/>
    <property type="project" value="TreeGrafter"/>
</dbReference>
<feature type="compositionally biased region" description="Polar residues" evidence="9">
    <location>
        <begin position="211"/>
        <end position="223"/>
    </location>
</feature>
<feature type="compositionally biased region" description="Basic and acidic residues" evidence="9">
    <location>
        <begin position="63"/>
        <end position="77"/>
    </location>
</feature>
<evidence type="ECO:0000256" key="2">
    <source>
        <dbReference type="ARBA" id="ARBA00022527"/>
    </source>
</evidence>
<dbReference type="Proteomes" id="UP001328107">
    <property type="component" value="Unassembled WGS sequence"/>
</dbReference>
<reference evidence="12" key="1">
    <citation type="submission" date="2022-10" db="EMBL/GenBank/DDBJ databases">
        <title>Genome assembly of Pristionchus species.</title>
        <authorList>
            <person name="Yoshida K."/>
            <person name="Sommer R.J."/>
        </authorList>
    </citation>
    <scope>NUCLEOTIDE SEQUENCE [LARGE SCALE GENOMIC DNA]</scope>
    <source>
        <strain evidence="12">RS5460</strain>
    </source>
</reference>
<dbReference type="GO" id="GO:0004674">
    <property type="term" value="F:protein serine/threonine kinase activity"/>
    <property type="evidence" value="ECO:0007669"/>
    <property type="project" value="UniProtKB-KW"/>
</dbReference>
<evidence type="ECO:0000256" key="9">
    <source>
        <dbReference type="SAM" id="MobiDB-lite"/>
    </source>
</evidence>
<evidence type="ECO:0000256" key="1">
    <source>
        <dbReference type="ARBA" id="ARBA00012513"/>
    </source>
</evidence>
<dbReference type="PANTHER" id="PTHR45852">
    <property type="entry name" value="SER/THR-PROTEIN KINASE RIO2"/>
    <property type="match status" value="1"/>
</dbReference>
<comment type="catalytic activity">
    <reaction evidence="7">
        <text>L-threonyl-[protein] + ATP = O-phospho-L-threonyl-[protein] + ADP + H(+)</text>
        <dbReference type="Rhea" id="RHEA:46608"/>
        <dbReference type="Rhea" id="RHEA-COMP:11060"/>
        <dbReference type="Rhea" id="RHEA-COMP:11605"/>
        <dbReference type="ChEBI" id="CHEBI:15378"/>
        <dbReference type="ChEBI" id="CHEBI:30013"/>
        <dbReference type="ChEBI" id="CHEBI:30616"/>
        <dbReference type="ChEBI" id="CHEBI:61977"/>
        <dbReference type="ChEBI" id="CHEBI:456216"/>
        <dbReference type="EC" id="2.7.11.1"/>
    </reaction>
</comment>
<evidence type="ECO:0000313" key="11">
    <source>
        <dbReference type="EMBL" id="GMR53815.1"/>
    </source>
</evidence>
<keyword evidence="2" id="KW-0723">Serine/threonine-protein kinase</keyword>
<dbReference type="GO" id="GO:0030688">
    <property type="term" value="C:preribosome, small subunit precursor"/>
    <property type="evidence" value="ECO:0007669"/>
    <property type="project" value="TreeGrafter"/>
</dbReference>
<dbReference type="Gene3D" id="1.10.510.10">
    <property type="entry name" value="Transferase(Phosphotransferase) domain 1"/>
    <property type="match status" value="1"/>
</dbReference>
<comment type="caution">
    <text evidence="11">The sequence shown here is derived from an EMBL/GenBank/DDBJ whole genome shotgun (WGS) entry which is preliminary data.</text>
</comment>
<organism evidence="11 12">
    <name type="scientific">Pristionchus mayeri</name>
    <dbReference type="NCBI Taxonomy" id="1317129"/>
    <lineage>
        <taxon>Eukaryota</taxon>
        <taxon>Metazoa</taxon>
        <taxon>Ecdysozoa</taxon>
        <taxon>Nematoda</taxon>
        <taxon>Chromadorea</taxon>
        <taxon>Rhabditida</taxon>
        <taxon>Rhabditina</taxon>
        <taxon>Diplogasteromorpha</taxon>
        <taxon>Diplogasteroidea</taxon>
        <taxon>Neodiplogasteridae</taxon>
        <taxon>Pristionchus</taxon>
    </lineage>
</organism>
<keyword evidence="4" id="KW-0547">Nucleotide-binding</keyword>
<keyword evidence="6" id="KW-0067">ATP-binding</keyword>
<comment type="catalytic activity">
    <reaction evidence="8">
        <text>L-seryl-[protein] + ATP = O-phospho-L-seryl-[protein] + ADP + H(+)</text>
        <dbReference type="Rhea" id="RHEA:17989"/>
        <dbReference type="Rhea" id="RHEA-COMP:9863"/>
        <dbReference type="Rhea" id="RHEA-COMP:11604"/>
        <dbReference type="ChEBI" id="CHEBI:15378"/>
        <dbReference type="ChEBI" id="CHEBI:29999"/>
        <dbReference type="ChEBI" id="CHEBI:30616"/>
        <dbReference type="ChEBI" id="CHEBI:83421"/>
        <dbReference type="ChEBI" id="CHEBI:456216"/>
        <dbReference type="EC" id="2.7.11.1"/>
    </reaction>
</comment>
<evidence type="ECO:0000313" key="12">
    <source>
        <dbReference type="Proteomes" id="UP001328107"/>
    </source>
</evidence>
<dbReference type="GO" id="GO:0005829">
    <property type="term" value="C:cytosol"/>
    <property type="evidence" value="ECO:0007669"/>
    <property type="project" value="TreeGrafter"/>
</dbReference>
<keyword evidence="3" id="KW-0808">Transferase</keyword>